<accession>A0AAW2WDK7</accession>
<organism evidence="2">
    <name type="scientific">Sesamum latifolium</name>
    <dbReference type="NCBI Taxonomy" id="2727402"/>
    <lineage>
        <taxon>Eukaryota</taxon>
        <taxon>Viridiplantae</taxon>
        <taxon>Streptophyta</taxon>
        <taxon>Embryophyta</taxon>
        <taxon>Tracheophyta</taxon>
        <taxon>Spermatophyta</taxon>
        <taxon>Magnoliopsida</taxon>
        <taxon>eudicotyledons</taxon>
        <taxon>Gunneridae</taxon>
        <taxon>Pentapetalae</taxon>
        <taxon>asterids</taxon>
        <taxon>lamiids</taxon>
        <taxon>Lamiales</taxon>
        <taxon>Pedaliaceae</taxon>
        <taxon>Sesamum</taxon>
    </lineage>
</organism>
<feature type="region of interest" description="Disordered" evidence="1">
    <location>
        <begin position="1"/>
        <end position="63"/>
    </location>
</feature>
<reference evidence="2" key="2">
    <citation type="journal article" date="2024" name="Plant">
        <title>Genomic evolution and insights into agronomic trait innovations of Sesamum species.</title>
        <authorList>
            <person name="Miao H."/>
            <person name="Wang L."/>
            <person name="Qu L."/>
            <person name="Liu H."/>
            <person name="Sun Y."/>
            <person name="Le M."/>
            <person name="Wang Q."/>
            <person name="Wei S."/>
            <person name="Zheng Y."/>
            <person name="Lin W."/>
            <person name="Duan Y."/>
            <person name="Cao H."/>
            <person name="Xiong S."/>
            <person name="Wang X."/>
            <person name="Wei L."/>
            <person name="Li C."/>
            <person name="Ma Q."/>
            <person name="Ju M."/>
            <person name="Zhao R."/>
            <person name="Li G."/>
            <person name="Mu C."/>
            <person name="Tian Q."/>
            <person name="Mei H."/>
            <person name="Zhang T."/>
            <person name="Gao T."/>
            <person name="Zhang H."/>
        </authorList>
    </citation>
    <scope>NUCLEOTIDE SEQUENCE</scope>
    <source>
        <strain evidence="2">KEN1</strain>
    </source>
</reference>
<proteinExistence type="predicted"/>
<dbReference type="EMBL" id="JACGWN010000008">
    <property type="protein sequence ID" value="KAL0439870.1"/>
    <property type="molecule type" value="Genomic_DNA"/>
</dbReference>
<gene>
    <name evidence="2" type="ORF">Slati_2470000</name>
</gene>
<sequence length="63" mass="6936">MSTSNSKPLELERPRMSPWLIQSPKASAAPTGSSLRGSRRNPRTDTLGCQDARGRTEHLFVPT</sequence>
<evidence type="ECO:0000313" key="2">
    <source>
        <dbReference type="EMBL" id="KAL0439870.1"/>
    </source>
</evidence>
<evidence type="ECO:0000256" key="1">
    <source>
        <dbReference type="SAM" id="MobiDB-lite"/>
    </source>
</evidence>
<feature type="compositionally biased region" description="Basic and acidic residues" evidence="1">
    <location>
        <begin position="52"/>
        <end position="63"/>
    </location>
</feature>
<protein>
    <submittedName>
        <fullName evidence="2">Uncharacterized protein</fullName>
    </submittedName>
</protein>
<name>A0AAW2WDK7_9LAMI</name>
<dbReference type="AlphaFoldDB" id="A0AAW2WDK7"/>
<reference evidence="2" key="1">
    <citation type="submission" date="2020-06" db="EMBL/GenBank/DDBJ databases">
        <authorList>
            <person name="Li T."/>
            <person name="Hu X."/>
            <person name="Zhang T."/>
            <person name="Song X."/>
            <person name="Zhang H."/>
            <person name="Dai N."/>
            <person name="Sheng W."/>
            <person name="Hou X."/>
            <person name="Wei L."/>
        </authorList>
    </citation>
    <scope>NUCLEOTIDE SEQUENCE</scope>
    <source>
        <strain evidence="2">KEN1</strain>
        <tissue evidence="2">Leaf</tissue>
    </source>
</reference>
<comment type="caution">
    <text evidence="2">The sequence shown here is derived from an EMBL/GenBank/DDBJ whole genome shotgun (WGS) entry which is preliminary data.</text>
</comment>